<accession>W8RRP8</accession>
<name>W8RRP8_9RHOB</name>
<dbReference type="KEGG" id="red:roselon_01386"/>
<dbReference type="Proteomes" id="UP000019593">
    <property type="component" value="Chromosome"/>
</dbReference>
<proteinExistence type="predicted"/>
<dbReference type="EMBL" id="CP004372">
    <property type="protein sequence ID" value="AHM03773.1"/>
    <property type="molecule type" value="Genomic_DNA"/>
</dbReference>
<feature type="region of interest" description="Disordered" evidence="1">
    <location>
        <begin position="13"/>
        <end position="49"/>
    </location>
</feature>
<protein>
    <submittedName>
        <fullName evidence="2">Uncharacterized protein</fullName>
    </submittedName>
</protein>
<sequence length="49" mass="5944">MFTIFANSFMTASRQKDWGAPDPHPIPERRVRHKPRTERRELNGPRRWL</sequence>
<feature type="compositionally biased region" description="Basic and acidic residues" evidence="1">
    <location>
        <begin position="14"/>
        <end position="29"/>
    </location>
</feature>
<evidence type="ECO:0000313" key="2">
    <source>
        <dbReference type="EMBL" id="AHM03773.1"/>
    </source>
</evidence>
<reference evidence="2 3" key="1">
    <citation type="submission" date="2013-03" db="EMBL/GenBank/DDBJ databases">
        <authorList>
            <person name="Fiebig A."/>
            <person name="Goeker M."/>
            <person name="Klenk H.-P.P."/>
        </authorList>
    </citation>
    <scope>NUCLEOTIDE SEQUENCE [LARGE SCALE GENOMIC DNA]</scope>
    <source>
        <strain evidence="3">DSM 19469</strain>
    </source>
</reference>
<dbReference type="HOGENOM" id="CLU_3140228_0_0_5"/>
<organism evidence="2 3">
    <name type="scientific">Roseicyclus elongatus DSM 19469</name>
    <dbReference type="NCBI Taxonomy" id="1294273"/>
    <lineage>
        <taxon>Bacteria</taxon>
        <taxon>Pseudomonadati</taxon>
        <taxon>Pseudomonadota</taxon>
        <taxon>Alphaproteobacteria</taxon>
        <taxon>Rhodobacterales</taxon>
        <taxon>Roseobacteraceae</taxon>
        <taxon>Roseicyclus</taxon>
    </lineage>
</organism>
<evidence type="ECO:0000256" key="1">
    <source>
        <dbReference type="SAM" id="MobiDB-lite"/>
    </source>
</evidence>
<gene>
    <name evidence="2" type="ORF">roselon_01386</name>
</gene>
<evidence type="ECO:0000313" key="3">
    <source>
        <dbReference type="Proteomes" id="UP000019593"/>
    </source>
</evidence>
<dbReference type="AlphaFoldDB" id="W8RRP8"/>
<keyword evidence="3" id="KW-1185">Reference proteome</keyword>
<feature type="compositionally biased region" description="Basic and acidic residues" evidence="1">
    <location>
        <begin position="38"/>
        <end position="49"/>
    </location>
</feature>
<dbReference type="RefSeq" id="WP_156945878.1">
    <property type="nucleotide sequence ID" value="NZ_CP004372.1"/>
</dbReference>